<dbReference type="PANTHER" id="PTHR30244:SF34">
    <property type="entry name" value="DTDP-4-AMINO-4,6-DIDEOXYGALACTOSE TRANSAMINASE"/>
    <property type="match status" value="1"/>
</dbReference>
<accession>S7VNJ3</accession>
<proteinExistence type="inferred from homology"/>
<dbReference type="Proteomes" id="UP000014974">
    <property type="component" value="Unassembled WGS sequence"/>
</dbReference>
<dbReference type="PANTHER" id="PTHR30244">
    <property type="entry name" value="TRANSAMINASE"/>
    <property type="match status" value="1"/>
</dbReference>
<dbReference type="Pfam" id="PF01041">
    <property type="entry name" value="DegT_DnrJ_EryC1"/>
    <property type="match status" value="1"/>
</dbReference>
<dbReference type="AlphaFoldDB" id="S7VNJ3"/>
<gene>
    <name evidence="2" type="ORF">ADICYQ_0003</name>
</gene>
<dbReference type="PROSITE" id="PS51318">
    <property type="entry name" value="TAT"/>
    <property type="match status" value="1"/>
</dbReference>
<dbReference type="InterPro" id="IPR006311">
    <property type="entry name" value="TAT_signal"/>
</dbReference>
<comment type="caution">
    <text evidence="2">The sequence shown here is derived from an EMBL/GenBank/DDBJ whole genome shotgun (WGS) entry which is preliminary data.</text>
</comment>
<dbReference type="Gene3D" id="3.40.640.10">
    <property type="entry name" value="Type I PLP-dependent aspartate aminotransferase-like (Major domain)"/>
    <property type="match status" value="1"/>
</dbReference>
<dbReference type="eggNOG" id="COG0399">
    <property type="taxonomic scope" value="Bacteria"/>
</dbReference>
<dbReference type="InterPro" id="IPR015421">
    <property type="entry name" value="PyrdxlP-dep_Trfase_major"/>
</dbReference>
<protein>
    <submittedName>
        <fullName evidence="2">DegT/DnrJ/EryC1/StrS aminotransferase</fullName>
    </submittedName>
</protein>
<name>S7VNJ3_9BACT</name>
<dbReference type="InterPro" id="IPR000653">
    <property type="entry name" value="DegT/StrS_aminotransferase"/>
</dbReference>
<evidence type="ECO:0000256" key="1">
    <source>
        <dbReference type="ARBA" id="ARBA00037999"/>
    </source>
</evidence>
<dbReference type="GO" id="GO:0008483">
    <property type="term" value="F:transaminase activity"/>
    <property type="evidence" value="ECO:0007669"/>
    <property type="project" value="UniProtKB-KW"/>
</dbReference>
<dbReference type="InterPro" id="IPR015424">
    <property type="entry name" value="PyrdxlP-dep_Trfase"/>
</dbReference>
<keyword evidence="2" id="KW-0808">Transferase</keyword>
<dbReference type="GO" id="GO:0000271">
    <property type="term" value="P:polysaccharide biosynthetic process"/>
    <property type="evidence" value="ECO:0007669"/>
    <property type="project" value="TreeGrafter"/>
</dbReference>
<dbReference type="STRING" id="641524.ADICYQ_0003"/>
<evidence type="ECO:0000313" key="2">
    <source>
        <dbReference type="EMBL" id="EPR71755.1"/>
    </source>
</evidence>
<sequence length="157" mass="17209">MKYTRRDFVKTNAIIGTGAMMGFNFVSPDVKPALMGGKPVRTSSWPSWPRWNPDTDEPRVLEVLRSGVWSRSGVVKEFENKWADTIGSKRCLTVVNGTNALIAALVQADIGGGDEVLVSSYTFIASVAAILQTGAMPVFVDSDPETFQIDPEEIKRK</sequence>
<evidence type="ECO:0000313" key="3">
    <source>
        <dbReference type="Proteomes" id="UP000014974"/>
    </source>
</evidence>
<comment type="similarity">
    <text evidence="1">Belongs to the DegT/DnrJ/EryC1 family.</text>
</comment>
<organism evidence="2 3">
    <name type="scientific">Cyclobacterium qasimii M12-11B</name>
    <dbReference type="NCBI Taxonomy" id="641524"/>
    <lineage>
        <taxon>Bacteria</taxon>
        <taxon>Pseudomonadati</taxon>
        <taxon>Bacteroidota</taxon>
        <taxon>Cytophagia</taxon>
        <taxon>Cytophagales</taxon>
        <taxon>Cyclobacteriaceae</taxon>
        <taxon>Cyclobacterium</taxon>
    </lineage>
</organism>
<keyword evidence="2" id="KW-0032">Aminotransferase</keyword>
<dbReference type="EMBL" id="ATNM01000003">
    <property type="protein sequence ID" value="EPR71755.1"/>
    <property type="molecule type" value="Genomic_DNA"/>
</dbReference>
<dbReference type="GO" id="GO:0030170">
    <property type="term" value="F:pyridoxal phosphate binding"/>
    <property type="evidence" value="ECO:0007669"/>
    <property type="project" value="TreeGrafter"/>
</dbReference>
<reference evidence="2 3" key="1">
    <citation type="journal article" date="2013" name="Genome Announc.">
        <title>Draft Genome Sequence of Cyclobacterium qasimii Strain M12-11BT, Isolated from Arctic Marine Sediment.</title>
        <authorList>
            <person name="Shivaji S."/>
            <person name="Ara S."/>
            <person name="Singh A."/>
            <person name="Kumar Pinnaka A."/>
        </authorList>
    </citation>
    <scope>NUCLEOTIDE SEQUENCE [LARGE SCALE GENOMIC DNA]</scope>
    <source>
        <strain evidence="2 3">M12-11B</strain>
    </source>
</reference>
<dbReference type="SUPFAM" id="SSF53383">
    <property type="entry name" value="PLP-dependent transferases"/>
    <property type="match status" value="1"/>
</dbReference>